<evidence type="ECO:0000256" key="1">
    <source>
        <dbReference type="SAM" id="MobiDB-lite"/>
    </source>
</evidence>
<name>A0ABK0LIK4_RAT</name>
<dbReference type="Proteomes" id="UP000002494">
    <property type="component" value="Chromosome 10"/>
</dbReference>
<dbReference type="GeneTree" id="ENSGT00390000016270"/>
<feature type="compositionally biased region" description="Low complexity" evidence="1">
    <location>
        <begin position="61"/>
        <end position="71"/>
    </location>
</feature>
<evidence type="ECO:0000313" key="3">
    <source>
        <dbReference type="Proteomes" id="UP000002494"/>
    </source>
</evidence>
<feature type="region of interest" description="Disordered" evidence="1">
    <location>
        <begin position="247"/>
        <end position="294"/>
    </location>
</feature>
<evidence type="ECO:0000313" key="2">
    <source>
        <dbReference type="Ensembl" id="ENSRNOP00000105528.1"/>
    </source>
</evidence>
<feature type="region of interest" description="Disordered" evidence="1">
    <location>
        <begin position="20"/>
        <end position="131"/>
    </location>
</feature>
<keyword evidence="3" id="KW-1185">Reference proteome</keyword>
<dbReference type="PANTHER" id="PTHR38006">
    <property type="entry name" value="MEIOSIS-SPECIFIC KINETOCHORE PROTEIN"/>
    <property type="match status" value="1"/>
</dbReference>
<feature type="compositionally biased region" description="Low complexity" evidence="1">
    <location>
        <begin position="31"/>
        <end position="41"/>
    </location>
</feature>
<dbReference type="RGD" id="1566120">
    <property type="gene designation" value="Meikin"/>
</dbReference>
<gene>
    <name evidence="2" type="primary">Meikin</name>
</gene>
<dbReference type="Ensembl" id="ENSRNOT00000166037.1">
    <property type="protein sequence ID" value="ENSRNOP00000105528.1"/>
    <property type="gene ID" value="ENSRNOG00000026596.8"/>
</dbReference>
<dbReference type="PANTHER" id="PTHR38006:SF1">
    <property type="entry name" value="MEIOSIS-SPECIFIC KINETOCHORE PROTEIN"/>
    <property type="match status" value="1"/>
</dbReference>
<reference evidence="2" key="1">
    <citation type="submission" date="2024-01" db="EMBL/GenBank/DDBJ databases">
        <title>GRCr8: a new rat reference genome assembly contstructed from accurate long reads and long range scaffolding.</title>
        <authorList>
            <person name="Doris P.A."/>
            <person name="Kalbfleisch T."/>
            <person name="Li K."/>
            <person name="Howe K."/>
            <person name="Wood J."/>
        </authorList>
    </citation>
    <scope>NUCLEOTIDE SEQUENCE [LARGE SCALE GENOMIC DNA]</scope>
    <source>
        <strain evidence="2">Brown Norway</strain>
    </source>
</reference>
<protein>
    <submittedName>
        <fullName evidence="2">Meiotic kinetochore factor</fullName>
    </submittedName>
</protein>
<feature type="compositionally biased region" description="Low complexity" evidence="1">
    <location>
        <begin position="248"/>
        <end position="257"/>
    </location>
</feature>
<accession>A0ABK0LIK4</accession>
<sequence>MDKIGRVRLRRVYIRKKRAGERLNLTPKPNLALPGKTPLGLKGKGKEQGLQKITEKEELSRPTGSSSRRPSQLSIPGGESLQENSAGKETPEEKTTPLSESVTDAFETDSFSSSAELVSGPSMQDDVSSCLPSCSNAESYTKNTEDSGSSFPSPELFRGADCLDWEHPKLEDYMLYKNSTLLDTSKAVVIEKAPQFANLSAVLSSSSENYEKCQRKIGMTLEAQYISPEPKYTSNLASESAASGVICTEKTGPPTIKTTKKKPEKESEDGGPLVQTKLSSGHPDSKVLCSPLSSAPESSAVRDALLPQRLEPALKKSCILPDNQSKVLLTSTPSSDIAEFVIDLSPVQNVSFEELFPNVSNYVNSSEIVPVSSWQESSLNEVSPNTSEICCIIRASPGTRQMRRKDATVKNRCSVPTDVPLANQHPGTLLKSCPWARRCRRLFLRHVRGASQYVPDLTLVPGQPPIEHFP</sequence>
<proteinExistence type="predicted"/>
<reference evidence="2" key="2">
    <citation type="submission" date="2025-08" db="UniProtKB">
        <authorList>
            <consortium name="Ensembl"/>
        </authorList>
    </citation>
    <scope>IDENTIFICATION</scope>
    <source>
        <strain evidence="2">Brown Norway</strain>
    </source>
</reference>
<dbReference type="InterPro" id="IPR034545">
    <property type="entry name" value="Meikin"/>
</dbReference>
<organism evidence="2 3">
    <name type="scientific">Rattus norvegicus</name>
    <name type="common">Rat</name>
    <dbReference type="NCBI Taxonomy" id="10116"/>
    <lineage>
        <taxon>Eukaryota</taxon>
        <taxon>Metazoa</taxon>
        <taxon>Chordata</taxon>
        <taxon>Craniata</taxon>
        <taxon>Vertebrata</taxon>
        <taxon>Euteleostomi</taxon>
        <taxon>Mammalia</taxon>
        <taxon>Eutheria</taxon>
        <taxon>Euarchontoglires</taxon>
        <taxon>Glires</taxon>
        <taxon>Rodentia</taxon>
        <taxon>Myomorpha</taxon>
        <taxon>Muroidea</taxon>
        <taxon>Muridae</taxon>
        <taxon>Murinae</taxon>
        <taxon>Rattus</taxon>
    </lineage>
</organism>
<feature type="compositionally biased region" description="Basic and acidic residues" evidence="1">
    <location>
        <begin position="44"/>
        <end position="60"/>
    </location>
</feature>
<feature type="compositionally biased region" description="Polar residues" evidence="1">
    <location>
        <begin position="109"/>
        <end position="131"/>
    </location>
</feature>
<reference evidence="2" key="3">
    <citation type="submission" date="2025-09" db="UniProtKB">
        <authorList>
            <consortium name="Ensembl"/>
        </authorList>
    </citation>
    <scope>IDENTIFICATION</scope>
    <source>
        <strain evidence="2">Brown Norway</strain>
    </source>
</reference>